<keyword evidence="1" id="KW-0472">Membrane</keyword>
<feature type="transmembrane region" description="Helical" evidence="1">
    <location>
        <begin position="46"/>
        <end position="66"/>
    </location>
</feature>
<evidence type="ECO:0000313" key="2">
    <source>
        <dbReference type="EMBL" id="NKQ56931.1"/>
    </source>
</evidence>
<keyword evidence="3" id="KW-1185">Reference proteome</keyword>
<dbReference type="RefSeq" id="WP_168519961.1">
    <property type="nucleotide sequence ID" value="NZ_JAAXLS010000029.1"/>
</dbReference>
<organism evidence="2 3">
    <name type="scientific">Amycolatopsis acididurans</name>
    <dbReference type="NCBI Taxonomy" id="2724524"/>
    <lineage>
        <taxon>Bacteria</taxon>
        <taxon>Bacillati</taxon>
        <taxon>Actinomycetota</taxon>
        <taxon>Actinomycetes</taxon>
        <taxon>Pseudonocardiales</taxon>
        <taxon>Pseudonocardiaceae</taxon>
        <taxon>Amycolatopsis</taxon>
    </lineage>
</organism>
<dbReference type="EMBL" id="JAAXLS010000029">
    <property type="protein sequence ID" value="NKQ56931.1"/>
    <property type="molecule type" value="Genomic_DNA"/>
</dbReference>
<gene>
    <name evidence="2" type="ORF">HFP15_29080</name>
</gene>
<feature type="transmembrane region" description="Helical" evidence="1">
    <location>
        <begin position="20"/>
        <end position="39"/>
    </location>
</feature>
<keyword evidence="1" id="KW-0812">Transmembrane</keyword>
<protein>
    <submittedName>
        <fullName evidence="2">Uncharacterized protein</fullName>
    </submittedName>
</protein>
<accession>A0ABX1JAZ5</accession>
<reference evidence="2 3" key="1">
    <citation type="submission" date="2020-04" db="EMBL/GenBank/DDBJ databases">
        <title>Novel species.</title>
        <authorList>
            <person name="Teo W.F.A."/>
            <person name="Lipun K."/>
            <person name="Srisuk N."/>
            <person name="Duangmal K."/>
        </authorList>
    </citation>
    <scope>NUCLEOTIDE SEQUENCE [LARGE SCALE GENOMIC DNA]</scope>
    <source>
        <strain evidence="2 3">K13G38</strain>
    </source>
</reference>
<feature type="transmembrane region" description="Helical" evidence="1">
    <location>
        <begin position="86"/>
        <end position="102"/>
    </location>
</feature>
<name>A0ABX1JAZ5_9PSEU</name>
<sequence length="130" mass="13693">MAALAPMTSETLVSAGTFGTGHIALTATITGILTLAAAAWRLPLRVWPDILAVGVLAAGSVFLWRISANMPQLNSDGLPGFSANDWLAPVATYLFLTVYADLRPSADPRRYGQTRALAVIISLAVNVITI</sequence>
<comment type="caution">
    <text evidence="2">The sequence shown here is derived from an EMBL/GenBank/DDBJ whole genome shotgun (WGS) entry which is preliminary data.</text>
</comment>
<evidence type="ECO:0000256" key="1">
    <source>
        <dbReference type="SAM" id="Phobius"/>
    </source>
</evidence>
<evidence type="ECO:0000313" key="3">
    <source>
        <dbReference type="Proteomes" id="UP000715441"/>
    </source>
</evidence>
<dbReference type="Proteomes" id="UP000715441">
    <property type="component" value="Unassembled WGS sequence"/>
</dbReference>
<keyword evidence="1" id="KW-1133">Transmembrane helix</keyword>
<proteinExistence type="predicted"/>